<organism evidence="3">
    <name type="scientific">Myoviridae sp. ctWiL39</name>
    <dbReference type="NCBI Taxonomy" id="2825120"/>
    <lineage>
        <taxon>Viruses</taxon>
        <taxon>Duplodnaviria</taxon>
        <taxon>Heunggongvirae</taxon>
        <taxon>Uroviricota</taxon>
        <taxon>Caudoviricetes</taxon>
    </lineage>
</organism>
<accession>A0A8S5PY04</accession>
<dbReference type="EMBL" id="BK015531">
    <property type="protein sequence ID" value="DAE11395.1"/>
    <property type="molecule type" value="Genomic_DNA"/>
</dbReference>
<evidence type="ECO:0000256" key="1">
    <source>
        <dbReference type="SAM" id="MobiDB-lite"/>
    </source>
</evidence>
<sequence>MAASRLSRSLSCSGVSIQSPKNRTTTPLSSVFTSSSCFPSFIFLPPDHEGHALRKAQHSLLLLLRHLRDDAPQQIFQYFLFFFAHLLHLLCPLPAAPRCDMVYVTPSKSERSIAMKKTQSENAKYSLGWTLEDLERYSQEQESSQEGLPDVEEQPPEENPQKPEPPKRPTSKPTTLKEFLFKRLGFFGSLLADGICILLTIAPLVFLGLPLWLNILLIAVGLFGGRFGSLVMAPFWIWAFVVVVRGPLDMWAIAFYIGFFAFFAGFLVPVLFALFVLIGKLFVRKKG</sequence>
<feature type="transmembrane region" description="Helical" evidence="2">
    <location>
        <begin position="186"/>
        <end position="209"/>
    </location>
</feature>
<keyword evidence="2" id="KW-0472">Membrane</keyword>
<reference evidence="3" key="1">
    <citation type="journal article" date="2021" name="Proc. Natl. Acad. Sci. U.S.A.">
        <title>A Catalog of Tens of Thousands of Viruses from Human Metagenomes Reveals Hidden Associations with Chronic Diseases.</title>
        <authorList>
            <person name="Tisza M.J."/>
            <person name="Buck C.B."/>
        </authorList>
    </citation>
    <scope>NUCLEOTIDE SEQUENCE</scope>
    <source>
        <strain evidence="3">CtWiL39</strain>
    </source>
</reference>
<feature type="region of interest" description="Disordered" evidence="1">
    <location>
        <begin position="142"/>
        <end position="173"/>
    </location>
</feature>
<keyword evidence="2" id="KW-1133">Transmembrane helix</keyword>
<feature type="transmembrane region" description="Helical" evidence="2">
    <location>
        <begin position="216"/>
        <end position="241"/>
    </location>
</feature>
<keyword evidence="2" id="KW-0812">Transmembrane</keyword>
<protein>
    <submittedName>
        <fullName evidence="3">V-type ATP synthase alpha chain</fullName>
    </submittedName>
</protein>
<evidence type="ECO:0000256" key="2">
    <source>
        <dbReference type="SAM" id="Phobius"/>
    </source>
</evidence>
<name>A0A8S5PY04_9CAUD</name>
<evidence type="ECO:0000313" key="3">
    <source>
        <dbReference type="EMBL" id="DAE11395.1"/>
    </source>
</evidence>
<feature type="transmembrane region" description="Helical" evidence="2">
    <location>
        <begin position="253"/>
        <end position="278"/>
    </location>
</feature>
<proteinExistence type="predicted"/>